<feature type="binding site" evidence="7">
    <location>
        <position position="129"/>
    </location>
    <ligand>
        <name>a 1,2-diacyl-sn-glycero-3-phospho-(1'-sn-glycerol)</name>
        <dbReference type="ChEBI" id="CHEBI:64716"/>
    </ligand>
</feature>
<proteinExistence type="inferred from homology"/>
<dbReference type="InterPro" id="IPR001640">
    <property type="entry name" value="Lgt"/>
</dbReference>
<evidence type="ECO:0000256" key="5">
    <source>
        <dbReference type="ARBA" id="ARBA00022989"/>
    </source>
</evidence>
<feature type="transmembrane region" description="Helical" evidence="7">
    <location>
        <begin position="221"/>
        <end position="246"/>
    </location>
</feature>
<dbReference type="PANTHER" id="PTHR30589">
    <property type="entry name" value="PROLIPOPROTEIN DIACYLGLYCERYL TRANSFERASE"/>
    <property type="match status" value="1"/>
</dbReference>
<evidence type="ECO:0000256" key="2">
    <source>
        <dbReference type="ARBA" id="ARBA00022475"/>
    </source>
</evidence>
<keyword evidence="5 7" id="KW-1133">Transmembrane helix</keyword>
<name>A0A1F4NS31_UNCK3</name>
<keyword evidence="8" id="KW-0449">Lipoprotein</keyword>
<feature type="transmembrane region" description="Helical" evidence="7">
    <location>
        <begin position="113"/>
        <end position="134"/>
    </location>
</feature>
<comment type="similarity">
    <text evidence="1 7">Belongs to the Lgt family.</text>
</comment>
<dbReference type="Proteomes" id="UP000176651">
    <property type="component" value="Unassembled WGS sequence"/>
</dbReference>
<keyword evidence="3 7" id="KW-0808">Transferase</keyword>
<dbReference type="HAMAP" id="MF_01147">
    <property type="entry name" value="Lgt"/>
    <property type="match status" value="1"/>
</dbReference>
<dbReference type="GO" id="GO:0042158">
    <property type="term" value="P:lipoprotein biosynthetic process"/>
    <property type="evidence" value="ECO:0007669"/>
    <property type="project" value="UniProtKB-UniRule"/>
</dbReference>
<evidence type="ECO:0000313" key="9">
    <source>
        <dbReference type="Proteomes" id="UP000176651"/>
    </source>
</evidence>
<feature type="transmembrane region" description="Helical" evidence="7">
    <location>
        <begin position="196"/>
        <end position="215"/>
    </location>
</feature>
<comment type="caution">
    <text evidence="8">The sequence shown here is derived from an EMBL/GenBank/DDBJ whole genome shotgun (WGS) entry which is preliminary data.</text>
</comment>
<evidence type="ECO:0000256" key="1">
    <source>
        <dbReference type="ARBA" id="ARBA00007150"/>
    </source>
</evidence>
<dbReference type="AlphaFoldDB" id="A0A1F4NS31"/>
<comment type="pathway">
    <text evidence="7">Protein modification; lipoprotein biosynthesis (diacylglyceryl transfer).</text>
</comment>
<keyword evidence="4 7" id="KW-0812">Transmembrane</keyword>
<comment type="subcellular location">
    <subcellularLocation>
        <location evidence="7">Cell membrane</location>
        <topology evidence="7">Multi-pass membrane protein</topology>
    </subcellularLocation>
</comment>
<organism evidence="8 9">
    <name type="scientific">candidate division Kazan bacterium RBG_13_50_9</name>
    <dbReference type="NCBI Taxonomy" id="1798535"/>
    <lineage>
        <taxon>Bacteria</taxon>
        <taxon>Bacteria division Kazan-3B-28</taxon>
    </lineage>
</organism>
<evidence type="ECO:0000256" key="7">
    <source>
        <dbReference type="HAMAP-Rule" id="MF_01147"/>
    </source>
</evidence>
<evidence type="ECO:0000256" key="3">
    <source>
        <dbReference type="ARBA" id="ARBA00022679"/>
    </source>
</evidence>
<comment type="function">
    <text evidence="7">Catalyzes the transfer of the diacylglyceryl group from phosphatidylglycerol to the sulfhydryl group of the N-terminal cysteine of a prolipoprotein, the first step in the formation of mature lipoproteins.</text>
</comment>
<dbReference type="PANTHER" id="PTHR30589:SF0">
    <property type="entry name" value="PHOSPHATIDYLGLYCEROL--PROLIPOPROTEIN DIACYLGLYCERYL TRANSFERASE"/>
    <property type="match status" value="1"/>
</dbReference>
<dbReference type="STRING" id="1798535.A2V68_02495"/>
<gene>
    <name evidence="7" type="primary">lgt</name>
    <name evidence="8" type="ORF">A2V68_02495</name>
</gene>
<dbReference type="Pfam" id="PF01790">
    <property type="entry name" value="LGT"/>
    <property type="match status" value="1"/>
</dbReference>
<dbReference type="GO" id="GO:0008961">
    <property type="term" value="F:phosphatidylglycerol-prolipoprotein diacylglyceryl transferase activity"/>
    <property type="evidence" value="ECO:0007669"/>
    <property type="project" value="UniProtKB-UniRule"/>
</dbReference>
<keyword evidence="6 7" id="KW-0472">Membrane</keyword>
<evidence type="ECO:0000313" key="8">
    <source>
        <dbReference type="EMBL" id="OGB74088.1"/>
    </source>
</evidence>
<reference evidence="8 9" key="1">
    <citation type="journal article" date="2016" name="Nat. Commun.">
        <title>Thousands of microbial genomes shed light on interconnected biogeochemical processes in an aquifer system.</title>
        <authorList>
            <person name="Anantharaman K."/>
            <person name="Brown C.T."/>
            <person name="Hug L.A."/>
            <person name="Sharon I."/>
            <person name="Castelle C.J."/>
            <person name="Probst A.J."/>
            <person name="Thomas B.C."/>
            <person name="Singh A."/>
            <person name="Wilkins M.J."/>
            <person name="Karaoz U."/>
            <person name="Brodie E.L."/>
            <person name="Williams K.H."/>
            <person name="Hubbard S.S."/>
            <person name="Banfield J.F."/>
        </authorList>
    </citation>
    <scope>NUCLEOTIDE SEQUENCE [LARGE SCALE GENOMIC DNA]</scope>
</reference>
<dbReference type="UniPathway" id="UPA00664"/>
<dbReference type="NCBIfam" id="TIGR00544">
    <property type="entry name" value="lgt"/>
    <property type="match status" value="1"/>
</dbReference>
<feature type="transmembrane region" description="Helical" evidence="7">
    <location>
        <begin position="170"/>
        <end position="189"/>
    </location>
</feature>
<feature type="transmembrane region" description="Helical" evidence="7">
    <location>
        <begin position="13"/>
        <end position="33"/>
    </location>
</feature>
<keyword evidence="2 7" id="KW-1003">Cell membrane</keyword>
<sequence length="254" mass="28366">MNPVLLSWGGLTIYWYGLLMAIAVVAGTVWLAWRLRSTPFAGHTVNLAVVATIGGIVGARLVFVLLKWPEFSGGWLMILNLAGGGLSIHGALIVGALSLWLYMRWQKLPALKLFDEIVPAVVIGQIIGRFGNFFNQEAFGPPTNLPWKMFVGEIFRPVGLESAVYYHPTFLYSIVGLLALLVITGGLLMRKLPPGIILLVYIGAYCLLRFGIEFMRVDSDFWYGLTIAQWFSLLAIIFVVMIGLILRYKVRRFR</sequence>
<dbReference type="GO" id="GO:0005886">
    <property type="term" value="C:plasma membrane"/>
    <property type="evidence" value="ECO:0007669"/>
    <property type="project" value="UniProtKB-SubCell"/>
</dbReference>
<dbReference type="EMBL" id="META01000005">
    <property type="protein sequence ID" value="OGB74088.1"/>
    <property type="molecule type" value="Genomic_DNA"/>
</dbReference>
<protein>
    <recommendedName>
        <fullName evidence="7">Phosphatidylglycerol--prolipoprotein diacylglyceryl transferase</fullName>
        <ecNumber evidence="7">2.5.1.145</ecNumber>
    </recommendedName>
</protein>
<evidence type="ECO:0000256" key="6">
    <source>
        <dbReference type="ARBA" id="ARBA00023136"/>
    </source>
</evidence>
<accession>A0A1F4NS31</accession>
<feature type="transmembrane region" description="Helical" evidence="7">
    <location>
        <begin position="45"/>
        <end position="66"/>
    </location>
</feature>
<dbReference type="EC" id="2.5.1.145" evidence="7"/>
<evidence type="ECO:0000256" key="4">
    <source>
        <dbReference type="ARBA" id="ARBA00022692"/>
    </source>
</evidence>
<feature type="transmembrane region" description="Helical" evidence="7">
    <location>
        <begin position="78"/>
        <end position="101"/>
    </location>
</feature>
<comment type="catalytic activity">
    <reaction evidence="7">
        <text>L-cysteinyl-[prolipoprotein] + a 1,2-diacyl-sn-glycero-3-phospho-(1'-sn-glycerol) = an S-1,2-diacyl-sn-glyceryl-L-cysteinyl-[prolipoprotein] + sn-glycerol 1-phosphate + H(+)</text>
        <dbReference type="Rhea" id="RHEA:56712"/>
        <dbReference type="Rhea" id="RHEA-COMP:14679"/>
        <dbReference type="Rhea" id="RHEA-COMP:14680"/>
        <dbReference type="ChEBI" id="CHEBI:15378"/>
        <dbReference type="ChEBI" id="CHEBI:29950"/>
        <dbReference type="ChEBI" id="CHEBI:57685"/>
        <dbReference type="ChEBI" id="CHEBI:64716"/>
        <dbReference type="ChEBI" id="CHEBI:140658"/>
        <dbReference type="EC" id="2.5.1.145"/>
    </reaction>
</comment>
<dbReference type="PROSITE" id="PS01311">
    <property type="entry name" value="LGT"/>
    <property type="match status" value="1"/>
</dbReference>